<evidence type="ECO:0000313" key="2">
    <source>
        <dbReference type="Proteomes" id="UP000245375"/>
    </source>
</evidence>
<comment type="caution">
    <text evidence="1">The sequence shown here is derived from an EMBL/GenBank/DDBJ whole genome shotgun (WGS) entry which is preliminary data.</text>
</comment>
<accession>A0A2U2X7Y2</accession>
<reference evidence="1 2" key="2">
    <citation type="submission" date="2018-05" db="EMBL/GenBank/DDBJ databases">
        <title>Algibacter marinivivus sp. nov., isolated from sample around a algae.</title>
        <authorList>
            <person name="Zhong X."/>
        </authorList>
    </citation>
    <scope>NUCLEOTIDE SEQUENCE [LARGE SCALE GENOMIC DNA]</scope>
    <source>
        <strain evidence="1 2">ZY111</strain>
    </source>
</reference>
<keyword evidence="2" id="KW-1185">Reference proteome</keyword>
<name>A0A2U2X7Y2_9FLAO</name>
<dbReference type="EMBL" id="QFRI01000001">
    <property type="protein sequence ID" value="PWH83915.1"/>
    <property type="molecule type" value="Genomic_DNA"/>
</dbReference>
<sequence>MKNPNFQKKLSERKAYINEKRKGKKYQNEKQFLFSKHLINVEKRLLKKRRSPIYDYLEKTNVFEGLEAENKIIFPKIFSLTENFEESFNKIIQTIYSYEQSYNQNIVLSFKKCKKVEITCLFILDNIFNVIFKHKKKLQPSFKIDLNNTVEVQKSKNSTVNKRLCVFSNKLLFELDFPDSELLPVSRKSYSGSKNSKSYVESSKKKATTKIRDFIKETLWKNTSFELTETGINLFEGLISETIDNSEQHSFYGGEWYATTYLFEDSTEFIEEKVVEVQIHFLNFGVSIYDSLNNTKDMNQEMFSMLDKLSSDIISKDNSFKQSNLISLLALNEGVSSLHYKDESRGTGTIKLLESFFQIGDYENTDRKIHPLMIILSGDTLIKIDNNYKCYKRDDSGKINVSLNDTNNISDPPSKSHLINLNKKFPGTLISIRVFLNEHNLQTKNSQKNNAQ</sequence>
<evidence type="ECO:0000313" key="1">
    <source>
        <dbReference type="EMBL" id="PWH83915.1"/>
    </source>
</evidence>
<dbReference type="AlphaFoldDB" id="A0A2U2X7Y2"/>
<dbReference type="OrthoDB" id="1420066at2"/>
<proteinExistence type="predicted"/>
<dbReference type="Proteomes" id="UP000245375">
    <property type="component" value="Unassembled WGS sequence"/>
</dbReference>
<protein>
    <submittedName>
        <fullName evidence="1">Uncharacterized protein</fullName>
    </submittedName>
</protein>
<reference evidence="2" key="1">
    <citation type="submission" date="2018-05" db="EMBL/GenBank/DDBJ databases">
        <title>Algibacter marinivivus sp. nov., isolated from sample around a algae.</title>
        <authorList>
            <person name="Lu D."/>
        </authorList>
    </citation>
    <scope>NUCLEOTIDE SEQUENCE [LARGE SCALE GENOMIC DNA]</scope>
    <source>
        <strain evidence="2">ZY111</strain>
    </source>
</reference>
<organism evidence="1 2">
    <name type="scientific">Algibacter marinivivus</name>
    <dbReference type="NCBI Taxonomy" id="2100723"/>
    <lineage>
        <taxon>Bacteria</taxon>
        <taxon>Pseudomonadati</taxon>
        <taxon>Bacteroidota</taxon>
        <taxon>Flavobacteriia</taxon>
        <taxon>Flavobacteriales</taxon>
        <taxon>Flavobacteriaceae</taxon>
        <taxon>Algibacter</taxon>
    </lineage>
</organism>
<gene>
    <name evidence="1" type="ORF">DIS18_05005</name>
</gene>
<dbReference type="RefSeq" id="WP_109351920.1">
    <property type="nucleotide sequence ID" value="NZ_QFRI01000001.1"/>
</dbReference>